<organism evidence="1 2">
    <name type="scientific">Xenorhabdus vietnamensis</name>
    <dbReference type="NCBI Taxonomy" id="351656"/>
    <lineage>
        <taxon>Bacteria</taxon>
        <taxon>Pseudomonadati</taxon>
        <taxon>Pseudomonadota</taxon>
        <taxon>Gammaproteobacteria</taxon>
        <taxon>Enterobacterales</taxon>
        <taxon>Morganellaceae</taxon>
        <taxon>Xenorhabdus</taxon>
    </lineage>
</organism>
<dbReference type="EMBL" id="MUBJ01000004">
    <property type="protein sequence ID" value="OTA17360.1"/>
    <property type="molecule type" value="Genomic_DNA"/>
</dbReference>
<reference evidence="1 2" key="1">
    <citation type="submission" date="2016-10" db="EMBL/GenBank/DDBJ databases">
        <title>Systematic genetic and metabolomic analysis of Xenorhabdus and Photorhabdus spp., highlights the requirements for a dual symbiotic and pathogenic life style.</title>
        <authorList>
            <person name="Tobias N.J."/>
            <person name="Wolff H."/>
            <person name="Djahanschiri B."/>
            <person name="Pidot S.J."/>
            <person name="Stinear T.P."/>
            <person name="Ebersberger I."/>
            <person name="Bode H.B."/>
        </authorList>
    </citation>
    <scope>NUCLEOTIDE SEQUENCE [LARGE SCALE GENOMIC DNA]</scope>
    <source>
        <strain evidence="1 2">DSM 22392</strain>
    </source>
</reference>
<dbReference type="Proteomes" id="UP000194350">
    <property type="component" value="Unassembled WGS sequence"/>
</dbReference>
<evidence type="ECO:0000313" key="1">
    <source>
        <dbReference type="EMBL" id="OTA17360.1"/>
    </source>
</evidence>
<comment type="caution">
    <text evidence="1">The sequence shown here is derived from an EMBL/GenBank/DDBJ whole genome shotgun (WGS) entry which is preliminary data.</text>
</comment>
<proteinExistence type="predicted"/>
<protein>
    <submittedName>
        <fullName evidence="1">Uncharacterized protein</fullName>
    </submittedName>
</protein>
<dbReference type="STRING" id="351656.Xvie_01212"/>
<accession>A0A1Y2SH86</accession>
<name>A0A1Y2SH86_9GAMM</name>
<evidence type="ECO:0000313" key="2">
    <source>
        <dbReference type="Proteomes" id="UP000194350"/>
    </source>
</evidence>
<sequence length="41" mass="4650">MFWAAAIQNSSLFVLDQKNAVKNQFLELRVKFPLSVPITLA</sequence>
<gene>
    <name evidence="1" type="ORF">Xvie_01212</name>
</gene>
<dbReference type="AlphaFoldDB" id="A0A1Y2SH86"/>
<keyword evidence="2" id="KW-1185">Reference proteome</keyword>